<comment type="function">
    <text evidence="1">Catalyzes the conversion of 3-dehydroshikimate to protocatechuate (3,4-dihydroxybenzoate), a common intermediate of quinate and shikimate degradation pathways.</text>
</comment>
<dbReference type="Pfam" id="PF01261">
    <property type="entry name" value="AP_endonuc_2"/>
    <property type="match status" value="1"/>
</dbReference>
<dbReference type="InterPro" id="IPR013022">
    <property type="entry name" value="Xyl_isomerase-like_TIM-brl"/>
</dbReference>
<sequence length="612" mass="65935">MHKGIATVSVGGTLPEKLTAIAAARFDGIELFDNDLISSELSPREVAQRCADLGLTIDLFQPVRDVEGTPPARFGSVLHRVRSKFAVMGELGVTDVLMCSNCLPDAIVDKDLMAEQLAAVGDLAAEAGIMIGYEALAWGRTTSRFVDAWDVVRRADHPHVGVVVDTFHMLSRGDGPEALAGVPGDRIAFLQIADAPRLGMDVLDWSRHFRCFPGQGNLPVAPLVAAVFERGYRGPLSLEIFSDVVREADPRTTALDAMRSLLFLEEELRQHWATGTAAESRPRVELFDPPPAPGRVDFSFVEIAAGTPAERRGIETTLGALGFHHAGRHRGLQVDWWRNGEAHIVLNSISDETPLAVTALGVGVPDTTDVAERAHALLWPKAMSRQRPGDAPLPGLDTPGGLAVFLSEGERGDGWQVDFVSTGDPGTGDALGVDHVGASIDATLLPAEQSFFRTVLGLTAGVLTEFMQPCGRMRSRPLTPTEGDLRVIVSVDDGTRPTEARRGLNQIAIAVPDIFAVAEQAATAGAELMPVPDNYYADLAARFDLPADLLARLRQHGILYDRTDEGELFHLYTPILGNGFYVEVLQRVGEYAGFGAPNTHIRLASHAAQQGR</sequence>
<dbReference type="InterPro" id="IPR029068">
    <property type="entry name" value="Glyas_Bleomycin-R_OHBP_Dase"/>
</dbReference>
<comment type="similarity">
    <text evidence="1">Belongs to the bacterial two-domain DSD family.</text>
</comment>
<dbReference type="PANTHER" id="PTHR12110:SF21">
    <property type="entry name" value="XYLOSE ISOMERASE-LIKE TIM BARREL DOMAIN-CONTAINING PROTEIN"/>
    <property type="match status" value="1"/>
</dbReference>
<dbReference type="SUPFAM" id="SSF54593">
    <property type="entry name" value="Glyoxalase/Bleomycin resistance protein/Dihydroxybiphenyl dioxygenase"/>
    <property type="match status" value="1"/>
</dbReference>
<comment type="pathway">
    <text evidence="1">Aromatic compound metabolism; 3,4-dihydroxybenzoate biosynthesis.</text>
</comment>
<organism evidence="3 4">
    <name type="scientific">Ammonicoccus fulvus</name>
    <dbReference type="NCBI Taxonomy" id="3138240"/>
    <lineage>
        <taxon>Bacteria</taxon>
        <taxon>Bacillati</taxon>
        <taxon>Actinomycetota</taxon>
        <taxon>Actinomycetes</taxon>
        <taxon>Propionibacteriales</taxon>
        <taxon>Propionibacteriaceae</taxon>
        <taxon>Ammonicoccus</taxon>
    </lineage>
</organism>
<reference evidence="3 4" key="1">
    <citation type="submission" date="2024-04" db="EMBL/GenBank/DDBJ databases">
        <title>Isolation of an actinomycete strain from pig manure.</title>
        <authorList>
            <person name="Gong T."/>
            <person name="Yu Z."/>
            <person name="An M."/>
            <person name="Wei C."/>
            <person name="Yang W."/>
            <person name="Liu L."/>
        </authorList>
    </citation>
    <scope>NUCLEOTIDE SEQUENCE [LARGE SCALE GENOMIC DNA]</scope>
    <source>
        <strain evidence="3 4">ZF39</strain>
    </source>
</reference>
<dbReference type="InterPro" id="IPR037523">
    <property type="entry name" value="VOC_core"/>
</dbReference>
<gene>
    <name evidence="3" type="ORF">AADG42_01055</name>
</gene>
<dbReference type="InterPro" id="IPR043700">
    <property type="entry name" value="DSD"/>
</dbReference>
<dbReference type="PROSITE" id="PS51819">
    <property type="entry name" value="VOC"/>
    <property type="match status" value="1"/>
</dbReference>
<proteinExistence type="inferred from homology"/>
<feature type="binding site" evidence="1">
    <location>
        <position position="239"/>
    </location>
    <ligand>
        <name>a divalent metal cation</name>
        <dbReference type="ChEBI" id="CHEBI:60240"/>
        <note>catalytic</note>
    </ligand>
</feature>
<dbReference type="SUPFAM" id="SSF51658">
    <property type="entry name" value="Xylose isomerase-like"/>
    <property type="match status" value="1"/>
</dbReference>
<evidence type="ECO:0000259" key="2">
    <source>
        <dbReference type="PROSITE" id="PS51819"/>
    </source>
</evidence>
<accession>A0ABZ3FK19</accession>
<comment type="caution">
    <text evidence="1">Lacks conserved residue(s) required for the propagation of feature annotation.</text>
</comment>
<feature type="binding site" evidence="1">
    <location>
        <position position="165"/>
    </location>
    <ligand>
        <name>a divalent metal cation</name>
        <dbReference type="ChEBI" id="CHEBI:60240"/>
        <note>catalytic</note>
    </ligand>
</feature>
<dbReference type="Proteomes" id="UP001442841">
    <property type="component" value="Chromosome"/>
</dbReference>
<keyword evidence="1" id="KW-0456">Lyase</keyword>
<dbReference type="InterPro" id="IPR036237">
    <property type="entry name" value="Xyl_isomerase-like_sf"/>
</dbReference>
<comment type="catalytic activity">
    <reaction evidence="1">
        <text>3-dehydroshikimate = 3,4-dihydroxybenzoate + H2O</text>
        <dbReference type="Rhea" id="RHEA:24848"/>
        <dbReference type="ChEBI" id="CHEBI:15377"/>
        <dbReference type="ChEBI" id="CHEBI:16630"/>
        <dbReference type="ChEBI" id="CHEBI:36241"/>
        <dbReference type="EC" id="4.2.1.118"/>
    </reaction>
</comment>
<dbReference type="Gene3D" id="3.10.180.10">
    <property type="entry name" value="2,3-Dihydroxybiphenyl 1,2-Dioxygenase, domain 1"/>
    <property type="match status" value="2"/>
</dbReference>
<name>A0ABZ3FK19_9ACTN</name>
<dbReference type="EC" id="4.2.1.118" evidence="1"/>
<keyword evidence="4" id="KW-1185">Reference proteome</keyword>
<comment type="cofactor">
    <cofactor evidence="1">
        <name>a divalent metal cation</name>
        <dbReference type="ChEBI" id="CHEBI:60240"/>
    </cofactor>
</comment>
<evidence type="ECO:0000256" key="1">
    <source>
        <dbReference type="HAMAP-Rule" id="MF_02238"/>
    </source>
</evidence>
<feature type="binding site" evidence="1">
    <location>
        <position position="134"/>
    </location>
    <ligand>
        <name>a divalent metal cation</name>
        <dbReference type="ChEBI" id="CHEBI:60240"/>
        <note>catalytic</note>
    </ligand>
</feature>
<keyword evidence="1" id="KW-0479">Metal-binding</keyword>
<dbReference type="Gene3D" id="3.20.20.150">
    <property type="entry name" value="Divalent-metal-dependent TIM barrel enzymes"/>
    <property type="match status" value="1"/>
</dbReference>
<feature type="domain" description="VOC" evidence="2">
    <location>
        <begin position="432"/>
        <end position="574"/>
    </location>
</feature>
<dbReference type="InterPro" id="IPR050312">
    <property type="entry name" value="IolE/XylAMocC-like"/>
</dbReference>
<protein>
    <recommendedName>
        <fullName evidence="1">3-dehydroshikimate dehydratase</fullName>
        <shortName evidence="1">DSD</shortName>
        <ecNumber evidence="1">4.2.1.118</ecNumber>
    </recommendedName>
</protein>
<dbReference type="HAMAP" id="MF_02238">
    <property type="entry name" value="DSD"/>
    <property type="match status" value="1"/>
</dbReference>
<dbReference type="EMBL" id="CP154795">
    <property type="protein sequence ID" value="XAN05955.1"/>
    <property type="molecule type" value="Genomic_DNA"/>
</dbReference>
<evidence type="ECO:0000313" key="4">
    <source>
        <dbReference type="Proteomes" id="UP001442841"/>
    </source>
</evidence>
<dbReference type="RefSeq" id="WP_425307390.1">
    <property type="nucleotide sequence ID" value="NZ_CP154795.1"/>
</dbReference>
<dbReference type="PANTHER" id="PTHR12110">
    <property type="entry name" value="HYDROXYPYRUVATE ISOMERASE"/>
    <property type="match status" value="1"/>
</dbReference>
<evidence type="ECO:0000313" key="3">
    <source>
        <dbReference type="EMBL" id="XAN05955.1"/>
    </source>
</evidence>
<feature type="binding site" evidence="1">
    <location>
        <position position="191"/>
    </location>
    <ligand>
        <name>a divalent metal cation</name>
        <dbReference type="ChEBI" id="CHEBI:60240"/>
        <note>catalytic</note>
    </ligand>
</feature>